<accession>A0A2H4PR49</accession>
<reference evidence="3" key="1">
    <citation type="submission" date="2017-11" db="EMBL/GenBank/DDBJ databases">
        <authorList>
            <person name="McClendondon-Moss T.O."/>
            <person name="Donegan-Quick R.D."/>
            <person name="Bhuiyan S."/>
            <person name="Visi D.K."/>
            <person name="Allen M.S."/>
            <person name="Hughes L.E."/>
            <person name="Garlena R.A."/>
            <person name="Russell D.A."/>
            <person name="Pope W.H."/>
            <person name="Jacobs-Sera D."/>
            <person name="Hendrix R.W."/>
            <person name="Hatfull G.F."/>
        </authorList>
    </citation>
    <scope>NUCLEOTIDE SEQUENCE [LARGE SCALE GENOMIC DNA]</scope>
</reference>
<gene>
    <name evidence="2" type="ORF">SEA_IMMANUEL3_41</name>
</gene>
<organism evidence="2 3">
    <name type="scientific">Streptomyces phage Immanuel3</name>
    <dbReference type="NCBI Taxonomy" id="2053813"/>
    <lineage>
        <taxon>Viruses</taxon>
        <taxon>Duplodnaviria</taxon>
        <taxon>Heunggongvirae</taxon>
        <taxon>Uroviricota</taxon>
        <taxon>Caudoviricetes</taxon>
        <taxon>Beephvirinae</taxon>
        <taxon>Immanueltrevirus</taxon>
        <taxon>Immanueltrevirus immanuel3</taxon>
    </lineage>
</organism>
<dbReference type="EMBL" id="MG518520">
    <property type="protein sequence ID" value="ATW69399.1"/>
    <property type="molecule type" value="Genomic_DNA"/>
</dbReference>
<evidence type="ECO:0000256" key="1">
    <source>
        <dbReference type="SAM" id="MobiDB-lite"/>
    </source>
</evidence>
<feature type="region of interest" description="Disordered" evidence="1">
    <location>
        <begin position="58"/>
        <end position="81"/>
    </location>
</feature>
<keyword evidence="3" id="KW-1185">Reference proteome</keyword>
<dbReference type="Proteomes" id="UP000240216">
    <property type="component" value="Segment"/>
</dbReference>
<proteinExistence type="predicted"/>
<evidence type="ECO:0000313" key="2">
    <source>
        <dbReference type="EMBL" id="ATW69399.1"/>
    </source>
</evidence>
<feature type="compositionally biased region" description="Polar residues" evidence="1">
    <location>
        <begin position="71"/>
        <end position="81"/>
    </location>
</feature>
<name>A0A2H4PR49_9CAUD</name>
<sequence length="81" mass="8664">MSHYDPAKQPCNPQYSPPCGVCIMCAAGPGGNTTLIENNEKGILETGLFEVISKHRQAALGSDHDSHKQGIYTTNSMGDND</sequence>
<protein>
    <submittedName>
        <fullName evidence="2">Uncharacterized protein</fullName>
    </submittedName>
</protein>
<evidence type="ECO:0000313" key="3">
    <source>
        <dbReference type="Proteomes" id="UP000240216"/>
    </source>
</evidence>